<evidence type="ECO:0000256" key="16">
    <source>
        <dbReference type="ARBA" id="ARBA00029806"/>
    </source>
</evidence>
<evidence type="ECO:0000256" key="13">
    <source>
        <dbReference type="ARBA" id="ARBA00022967"/>
    </source>
</evidence>
<evidence type="ECO:0000256" key="15">
    <source>
        <dbReference type="ARBA" id="ARBA00023136"/>
    </source>
</evidence>
<dbReference type="GO" id="GO:0016887">
    <property type="term" value="F:ATP hydrolysis activity"/>
    <property type="evidence" value="ECO:0007669"/>
    <property type="project" value="InterPro"/>
</dbReference>
<dbReference type="PROSITE" id="PS00154">
    <property type="entry name" value="ATPASE_E1_E2"/>
    <property type="match status" value="1"/>
</dbReference>
<comment type="subcellular location">
    <subcellularLocation>
        <location evidence="2">Cell inner membrane</location>
        <topology evidence="2">Multi-pass membrane protein</topology>
    </subcellularLocation>
</comment>
<dbReference type="InterPro" id="IPR023298">
    <property type="entry name" value="ATPase_P-typ_TM_dom_sf"/>
</dbReference>
<evidence type="ECO:0000256" key="14">
    <source>
        <dbReference type="ARBA" id="ARBA00022989"/>
    </source>
</evidence>
<feature type="transmembrane region" description="Helical" evidence="18">
    <location>
        <begin position="85"/>
        <end position="104"/>
    </location>
</feature>
<evidence type="ECO:0000256" key="8">
    <source>
        <dbReference type="ARBA" id="ARBA00022553"/>
    </source>
</evidence>
<evidence type="ECO:0000256" key="4">
    <source>
        <dbReference type="ARBA" id="ARBA00012786"/>
    </source>
</evidence>
<feature type="transmembrane region" description="Helical" evidence="18">
    <location>
        <begin position="251"/>
        <end position="271"/>
    </location>
</feature>
<evidence type="ECO:0000256" key="11">
    <source>
        <dbReference type="ARBA" id="ARBA00022840"/>
    </source>
</evidence>
<dbReference type="InterPro" id="IPR018303">
    <property type="entry name" value="ATPase_P-typ_P_site"/>
</dbReference>
<geneLocation type="plasmid" evidence="20 21">
    <name>unnamed4</name>
</geneLocation>
<feature type="transmembrane region" description="Helical" evidence="18">
    <location>
        <begin position="809"/>
        <end position="833"/>
    </location>
</feature>
<dbReference type="OrthoDB" id="391538at2"/>
<evidence type="ECO:0000256" key="6">
    <source>
        <dbReference type="ARBA" id="ARBA00022475"/>
    </source>
</evidence>
<keyword evidence="10" id="KW-0547">Nucleotide-binding</keyword>
<comment type="similarity">
    <text evidence="3">Belongs to the cation transport ATPase (P-type) (TC 3.A.3) family. Type IIIB subfamily.</text>
</comment>
<keyword evidence="14 18" id="KW-1133">Transmembrane helix</keyword>
<dbReference type="SUPFAM" id="SSF81653">
    <property type="entry name" value="Calcium ATPase, transduction domain A"/>
    <property type="match status" value="1"/>
</dbReference>
<evidence type="ECO:0000256" key="12">
    <source>
        <dbReference type="ARBA" id="ARBA00022842"/>
    </source>
</evidence>
<keyword evidence="13" id="KW-1278">Translocase</keyword>
<evidence type="ECO:0000313" key="20">
    <source>
        <dbReference type="EMBL" id="QKS50556.1"/>
    </source>
</evidence>
<keyword evidence="7" id="KW-0997">Cell inner membrane</keyword>
<proteinExistence type="inferred from homology"/>
<dbReference type="Pfam" id="PF00122">
    <property type="entry name" value="E1-E2_ATPase"/>
    <property type="match status" value="1"/>
</dbReference>
<dbReference type="InterPro" id="IPR059000">
    <property type="entry name" value="ATPase_P-type_domA"/>
</dbReference>
<keyword evidence="11" id="KW-0067">ATP-binding</keyword>
<evidence type="ECO:0000256" key="18">
    <source>
        <dbReference type="SAM" id="Phobius"/>
    </source>
</evidence>
<dbReference type="PRINTS" id="PR01836">
    <property type="entry name" value="MGATPASE"/>
</dbReference>
<dbReference type="SFLD" id="SFLDG00002">
    <property type="entry name" value="C1.7:_P-type_atpase_like"/>
    <property type="match status" value="1"/>
</dbReference>
<gene>
    <name evidence="20" type="primary">mgtA</name>
    <name evidence="20" type="ORF">HUE56_08465</name>
</gene>
<dbReference type="Gene3D" id="3.40.1110.10">
    <property type="entry name" value="Calcium-transporting ATPase, cytoplasmic domain N"/>
    <property type="match status" value="1"/>
</dbReference>
<reference evidence="20 21" key="1">
    <citation type="submission" date="2020-06" db="EMBL/GenBank/DDBJ databases">
        <title>Complete genome of Azosprillum oryzae KACC14407.</title>
        <authorList>
            <person name="Kim M."/>
            <person name="Park Y.-J."/>
            <person name="Shin J.-H."/>
        </authorList>
    </citation>
    <scope>NUCLEOTIDE SEQUENCE [LARGE SCALE GENOMIC DNA]</scope>
    <source>
        <strain evidence="20 21">KACC 14407</strain>
        <plasmid evidence="20 21">unnamed4</plasmid>
    </source>
</reference>
<dbReference type="InterPro" id="IPR006068">
    <property type="entry name" value="ATPase_P-typ_cation-transptr_C"/>
</dbReference>
<dbReference type="NCBIfam" id="TIGR01524">
    <property type="entry name" value="ATPase-IIIB_Mg"/>
    <property type="match status" value="1"/>
</dbReference>
<dbReference type="SUPFAM" id="SSF56784">
    <property type="entry name" value="HAD-like"/>
    <property type="match status" value="1"/>
</dbReference>
<feature type="transmembrane region" description="Helical" evidence="18">
    <location>
        <begin position="60"/>
        <end position="79"/>
    </location>
</feature>
<dbReference type="Gene3D" id="1.20.1110.10">
    <property type="entry name" value="Calcium-transporting ATPase, transmembrane domain"/>
    <property type="match status" value="1"/>
</dbReference>
<evidence type="ECO:0000256" key="7">
    <source>
        <dbReference type="ARBA" id="ARBA00022519"/>
    </source>
</evidence>
<dbReference type="SFLD" id="SFLDF00027">
    <property type="entry name" value="p-type_atpase"/>
    <property type="match status" value="1"/>
</dbReference>
<dbReference type="Gene3D" id="3.40.50.1000">
    <property type="entry name" value="HAD superfamily/HAD-like"/>
    <property type="match status" value="1"/>
</dbReference>
<feature type="transmembrane region" description="Helical" evidence="18">
    <location>
        <begin position="784"/>
        <end position="803"/>
    </location>
</feature>
<dbReference type="Pfam" id="PF00689">
    <property type="entry name" value="Cation_ATPase_C"/>
    <property type="match status" value="1"/>
</dbReference>
<dbReference type="InterPro" id="IPR023299">
    <property type="entry name" value="ATPase_P-typ_cyto_dom_N"/>
</dbReference>
<dbReference type="InterPro" id="IPR004014">
    <property type="entry name" value="ATPase_P-typ_cation-transptr_N"/>
</dbReference>
<dbReference type="InterPro" id="IPR023214">
    <property type="entry name" value="HAD_sf"/>
</dbReference>
<dbReference type="Pfam" id="PF13246">
    <property type="entry name" value="Cation_ATPase"/>
    <property type="match status" value="1"/>
</dbReference>
<dbReference type="PANTHER" id="PTHR42861">
    <property type="entry name" value="CALCIUM-TRANSPORTING ATPASE"/>
    <property type="match status" value="1"/>
</dbReference>
<dbReference type="Gene3D" id="2.70.150.10">
    <property type="entry name" value="Calcium-transporting ATPase, cytoplasmic transduction domain A"/>
    <property type="match status" value="1"/>
</dbReference>
<name>A0A6N1AG91_9PROT</name>
<evidence type="ECO:0000256" key="1">
    <source>
        <dbReference type="ARBA" id="ARBA00003954"/>
    </source>
</evidence>
<dbReference type="EC" id="7.2.2.14" evidence="4"/>
<keyword evidence="12" id="KW-0460">Magnesium</keyword>
<dbReference type="InterPro" id="IPR044492">
    <property type="entry name" value="P_typ_ATPase_HD_dom"/>
</dbReference>
<protein>
    <recommendedName>
        <fullName evidence="5">Magnesium-transporting ATPase, P-type 1</fullName>
        <ecNumber evidence="4">7.2.2.14</ecNumber>
    </recommendedName>
    <alternativeName>
        <fullName evidence="16">Mg(2+) transport ATPase, P-type 1</fullName>
    </alternativeName>
</protein>
<evidence type="ECO:0000256" key="9">
    <source>
        <dbReference type="ARBA" id="ARBA00022692"/>
    </source>
</evidence>
<dbReference type="InterPro" id="IPR008250">
    <property type="entry name" value="ATPase_P-typ_transduc_dom_A_sf"/>
</dbReference>
<dbReference type="EMBL" id="CP054618">
    <property type="protein sequence ID" value="QKS50556.1"/>
    <property type="molecule type" value="Genomic_DNA"/>
</dbReference>
<evidence type="ECO:0000256" key="17">
    <source>
        <dbReference type="ARBA" id="ARBA00047295"/>
    </source>
</evidence>
<dbReference type="Proteomes" id="UP000509702">
    <property type="component" value="Plasmid unnamed4"/>
</dbReference>
<feature type="transmembrane region" description="Helical" evidence="18">
    <location>
        <begin position="277"/>
        <end position="302"/>
    </location>
</feature>
<dbReference type="SUPFAM" id="SSF81665">
    <property type="entry name" value="Calcium ATPase, transmembrane domain M"/>
    <property type="match status" value="1"/>
</dbReference>
<dbReference type="KEGG" id="aoz:HUE56_08465"/>
<keyword evidence="20" id="KW-0614">Plasmid</keyword>
<organism evidence="20 21">
    <name type="scientific">Azospirillum oryzae</name>
    <dbReference type="NCBI Taxonomy" id="286727"/>
    <lineage>
        <taxon>Bacteria</taxon>
        <taxon>Pseudomonadati</taxon>
        <taxon>Pseudomonadota</taxon>
        <taxon>Alphaproteobacteria</taxon>
        <taxon>Rhodospirillales</taxon>
        <taxon>Azospirillaceae</taxon>
        <taxon>Azospirillum</taxon>
    </lineage>
</organism>
<comment type="function">
    <text evidence="1">Mediates magnesium influx to the cytosol.</text>
</comment>
<feature type="transmembrane region" description="Helical" evidence="18">
    <location>
        <begin position="723"/>
        <end position="746"/>
    </location>
</feature>
<evidence type="ECO:0000256" key="10">
    <source>
        <dbReference type="ARBA" id="ARBA00022741"/>
    </source>
</evidence>
<dbReference type="SFLD" id="SFLDS00003">
    <property type="entry name" value="Haloacid_Dehalogenase"/>
    <property type="match status" value="1"/>
</dbReference>
<dbReference type="AlphaFoldDB" id="A0A6N1AG91"/>
<dbReference type="GO" id="GO:0005524">
    <property type="term" value="F:ATP binding"/>
    <property type="evidence" value="ECO:0007669"/>
    <property type="project" value="UniProtKB-KW"/>
</dbReference>
<evidence type="ECO:0000313" key="21">
    <source>
        <dbReference type="Proteomes" id="UP000509702"/>
    </source>
</evidence>
<evidence type="ECO:0000256" key="3">
    <source>
        <dbReference type="ARBA" id="ARBA00008746"/>
    </source>
</evidence>
<dbReference type="InterPro" id="IPR036412">
    <property type="entry name" value="HAD-like_sf"/>
</dbReference>
<evidence type="ECO:0000256" key="2">
    <source>
        <dbReference type="ARBA" id="ARBA00004429"/>
    </source>
</evidence>
<dbReference type="GO" id="GO:0015444">
    <property type="term" value="F:P-type magnesium transporter activity"/>
    <property type="evidence" value="ECO:0007669"/>
    <property type="project" value="UniProtKB-EC"/>
</dbReference>
<sequence length="859" mass="93437">MPLVEDSATDEAWSRPISAVLETLGATPAGLSRTEVETRRRRYGLNQPLARRRRPLWLQFLTRFLNPLVLILLFASGLSAATGNVTSFVIVLVMVVLSVSLDFVQEMRAEKAVDALRRTVSVRVQVRRDGVEVSEPVDQLVPGDVVRLAAGDLVPADCRLIEARDLFVNQAMLTGEPYPVEKRADAVAIPAGNAGQAPGTVLMGTSVISGSAIALVCRTGDMTAFGQLSGTLQAPPPPTAFELGIRQFGFLILRLTIFLVLFVLAVNVLFHRPWLESLMFALALAVGLTPELLPMIVTVTLARGAMRLAKRRVIVKRLAAMHNVGAMDVLCTDKTGTLTEATIRMVRHLDFRSEESERVFRLAYLNSHFESGIKSPLDEAIIAFRSLDVSGWRKIDEVPFDFERRRVSVLVTDGTERLLVVKGAPEDVLRQSTHYEGEGGVEKPLDPAARAELDALFQKLGEDGFRVLAIASKAMGPEHASAALGDESALAFAGYAVFLDPPKASAMAAIRDLTGAGVAVRILTGDNERVTRHVCAELRLPVTGLITGDDLRAMSEDALRARLPKVNVFCRVTPAQKERVLLAFKRSGRVVGFLGDGINDASALHAADVGISVDSAADVAKEAAGLILLDHDLSVVHEAVMEGRRTVQNVTKYILMGSSSNFGNMFSMAGASLFLPFLPMLPTQVLLNNLLYDASEAGVPLDNVEAEALALPVQWDLRLIQRFMLVLGPVSSLFDFLTFYALLHLFNADEALFQTGWFVESLATQVLVIFVIRTRRSPWLSRPNATLAGLSLGAAAVGALLPLTPLASFFGFVVPPASFYLFLAAAVVTYLVLVEIIKRVFFRYVAPRRGVRGQVTLRR</sequence>
<dbReference type="SMART" id="SM00831">
    <property type="entry name" value="Cation_ATPase_N"/>
    <property type="match status" value="1"/>
</dbReference>
<keyword evidence="21" id="KW-1185">Reference proteome</keyword>
<feature type="domain" description="Cation-transporting P-type ATPase N-terminal" evidence="19">
    <location>
        <begin position="11"/>
        <end position="84"/>
    </location>
</feature>
<keyword evidence="9 18" id="KW-0812">Transmembrane</keyword>
<keyword evidence="15 18" id="KW-0472">Membrane</keyword>
<keyword evidence="8" id="KW-0597">Phosphoprotein</keyword>
<dbReference type="InterPro" id="IPR001757">
    <property type="entry name" value="P_typ_ATPase"/>
</dbReference>
<comment type="catalytic activity">
    <reaction evidence="17">
        <text>Mg(2+)(out) + ATP + H2O = Mg(2+)(in) + ADP + phosphate + H(+)</text>
        <dbReference type="Rhea" id="RHEA:10260"/>
        <dbReference type="ChEBI" id="CHEBI:15377"/>
        <dbReference type="ChEBI" id="CHEBI:15378"/>
        <dbReference type="ChEBI" id="CHEBI:18420"/>
        <dbReference type="ChEBI" id="CHEBI:30616"/>
        <dbReference type="ChEBI" id="CHEBI:43474"/>
        <dbReference type="ChEBI" id="CHEBI:456216"/>
        <dbReference type="EC" id="7.2.2.14"/>
    </reaction>
</comment>
<dbReference type="RefSeq" id="WP_149199865.1">
    <property type="nucleotide sequence ID" value="NZ_BSOV01000013.1"/>
</dbReference>
<dbReference type="Pfam" id="PF00690">
    <property type="entry name" value="Cation_ATPase_N"/>
    <property type="match status" value="1"/>
</dbReference>
<dbReference type="InterPro" id="IPR006415">
    <property type="entry name" value="P-type_ATPase_IIIB"/>
</dbReference>
<feature type="transmembrane region" description="Helical" evidence="18">
    <location>
        <begin position="752"/>
        <end position="772"/>
    </location>
</feature>
<evidence type="ECO:0000259" key="19">
    <source>
        <dbReference type="SMART" id="SM00831"/>
    </source>
</evidence>
<accession>A0A6N1AG91</accession>
<evidence type="ECO:0000256" key="5">
    <source>
        <dbReference type="ARBA" id="ARBA00013555"/>
    </source>
</evidence>
<keyword evidence="6" id="KW-1003">Cell membrane</keyword>
<dbReference type="GO" id="GO:0005886">
    <property type="term" value="C:plasma membrane"/>
    <property type="evidence" value="ECO:0007669"/>
    <property type="project" value="UniProtKB-SubCell"/>
</dbReference>
<dbReference type="NCBIfam" id="TIGR01494">
    <property type="entry name" value="ATPase_P-type"/>
    <property type="match status" value="2"/>
</dbReference>